<evidence type="ECO:0000256" key="2">
    <source>
        <dbReference type="ARBA" id="ARBA00008857"/>
    </source>
</evidence>
<accession>A0A6L8T0M8</accession>
<sequence length="402" mass="46190">MGKDLKGKELGKGISQRKDGRYQARFTDRFGKRRCVYGITLKEVKNALMSEVVDNYSKNNVVDSSMTLDQWYEKWMRVYKEPVLKPSTIRIYIRTYHCYIKPVLGRLPLSSITKLMVTDLLNGLGKRLHKSTVNNIRTVLCDLFSYAMDNDLCTKNPAKGIKIIGTDKRKIVTLSREDQRDFFFMAKGCFYYNLYVVAVNTGLRSGELRALTLDDIDFENNTINVTKTLTYFRKSSKDDFLGYKISIPKTKSSIRTVPMNSICRKAIEDQVQQLNTLPPIDYDSDVLGKLLFVTRNNRPLMDEVLGSSIRTVRNNVNKIRASQNQPLMPKFSAHTFRHTFATRCFEAGIPPKTVQSYLGHTNIQMTMDIYTEVLSDKKMSDIKLLESTMNDINTCRAFQKIS</sequence>
<dbReference type="PROSITE" id="PS51900">
    <property type="entry name" value="CB"/>
    <property type="match status" value="1"/>
</dbReference>
<dbReference type="AlphaFoldDB" id="A0A6L8T0M8"/>
<dbReference type="RefSeq" id="WP_161233353.1">
    <property type="nucleotide sequence ID" value="NZ_JBDGAG010000003.1"/>
</dbReference>
<evidence type="ECO:0000256" key="6">
    <source>
        <dbReference type="PROSITE-ProRule" id="PRU01248"/>
    </source>
</evidence>
<dbReference type="Gene3D" id="1.10.443.10">
    <property type="entry name" value="Intergrase catalytic core"/>
    <property type="match status" value="1"/>
</dbReference>
<dbReference type="GO" id="GO:0008907">
    <property type="term" value="F:integrase activity"/>
    <property type="evidence" value="ECO:0007669"/>
    <property type="project" value="InterPro"/>
</dbReference>
<dbReference type="CDD" id="cd01189">
    <property type="entry name" value="INT_ICEBs1_C_like"/>
    <property type="match status" value="1"/>
</dbReference>
<comment type="caution">
    <text evidence="9">The sequence shown here is derived from an EMBL/GenBank/DDBJ whole genome shotgun (WGS) entry which is preliminary data.</text>
</comment>
<dbReference type="InterPro" id="IPR004191">
    <property type="entry name" value="Integrase_Tn916-type_DNA-bd_N"/>
</dbReference>
<keyword evidence="5" id="KW-0233">DNA recombination</keyword>
<evidence type="ECO:0000256" key="5">
    <source>
        <dbReference type="ARBA" id="ARBA00023172"/>
    </source>
</evidence>
<dbReference type="InterPro" id="IPR002104">
    <property type="entry name" value="Integrase_catalytic"/>
</dbReference>
<feature type="domain" description="Tyr recombinase" evidence="7">
    <location>
        <begin position="169"/>
        <end position="384"/>
    </location>
</feature>
<dbReference type="InterPro" id="IPR010998">
    <property type="entry name" value="Integrase_recombinase_N"/>
</dbReference>
<keyword evidence="4 6" id="KW-0238">DNA-binding</keyword>
<evidence type="ECO:0000256" key="3">
    <source>
        <dbReference type="ARBA" id="ARBA00022908"/>
    </source>
</evidence>
<feature type="domain" description="Core-binding (CB)" evidence="8">
    <location>
        <begin position="66"/>
        <end position="148"/>
    </location>
</feature>
<dbReference type="EMBL" id="WWVQ01000005">
    <property type="protein sequence ID" value="MZL32228.1"/>
    <property type="molecule type" value="Genomic_DNA"/>
</dbReference>
<dbReference type="PANTHER" id="PTHR30349:SF41">
    <property type="entry name" value="INTEGRASE_RECOMBINASE PROTEIN MJ0367-RELATED"/>
    <property type="match status" value="1"/>
</dbReference>
<dbReference type="PROSITE" id="PS51898">
    <property type="entry name" value="TYR_RECOMBINASE"/>
    <property type="match status" value="1"/>
</dbReference>
<dbReference type="InterPro" id="IPR013762">
    <property type="entry name" value="Integrase-like_cat_sf"/>
</dbReference>
<dbReference type="GO" id="GO:0006310">
    <property type="term" value="P:DNA recombination"/>
    <property type="evidence" value="ECO:0007669"/>
    <property type="project" value="UniProtKB-KW"/>
</dbReference>
<evidence type="ECO:0000259" key="8">
    <source>
        <dbReference type="PROSITE" id="PS51900"/>
    </source>
</evidence>
<evidence type="ECO:0000256" key="1">
    <source>
        <dbReference type="ARBA" id="ARBA00003283"/>
    </source>
</evidence>
<evidence type="ECO:0000259" key="7">
    <source>
        <dbReference type="PROSITE" id="PS51898"/>
    </source>
</evidence>
<reference evidence="9 10" key="1">
    <citation type="journal article" date="2019" name="Nat. Med.">
        <title>A library of human gut bacterial isolates paired with longitudinal multiomics data enables mechanistic microbiome research.</title>
        <authorList>
            <person name="Poyet M."/>
            <person name="Groussin M."/>
            <person name="Gibbons S.M."/>
            <person name="Avila-Pacheco J."/>
            <person name="Jiang X."/>
            <person name="Kearney S.M."/>
            <person name="Perrotta A.R."/>
            <person name="Berdy B."/>
            <person name="Zhao S."/>
            <person name="Lieberman T.D."/>
            <person name="Swanson P.K."/>
            <person name="Smith M."/>
            <person name="Roesemann S."/>
            <person name="Alexander J.E."/>
            <person name="Rich S.A."/>
            <person name="Livny J."/>
            <person name="Vlamakis H."/>
            <person name="Clish C."/>
            <person name="Bullock K."/>
            <person name="Deik A."/>
            <person name="Scott J."/>
            <person name="Pierce K.A."/>
            <person name="Xavier R.J."/>
            <person name="Alm E.J."/>
        </authorList>
    </citation>
    <scope>NUCLEOTIDE SEQUENCE [LARGE SCALE GENOMIC DNA]</scope>
    <source>
        <strain evidence="9 10">BIOML-A1</strain>
    </source>
</reference>
<dbReference type="InterPro" id="IPR011010">
    <property type="entry name" value="DNA_brk_join_enz"/>
</dbReference>
<proteinExistence type="inferred from homology"/>
<dbReference type="PANTHER" id="PTHR30349">
    <property type="entry name" value="PHAGE INTEGRASE-RELATED"/>
    <property type="match status" value="1"/>
</dbReference>
<gene>
    <name evidence="9" type="ORF">GT728_03205</name>
</gene>
<dbReference type="Gene3D" id="1.10.150.130">
    <property type="match status" value="1"/>
</dbReference>
<dbReference type="SUPFAM" id="SSF56349">
    <property type="entry name" value="DNA breaking-rejoining enzymes"/>
    <property type="match status" value="1"/>
</dbReference>
<protein>
    <submittedName>
        <fullName evidence="9">Tyrosine-type recombinase/integrase</fullName>
    </submittedName>
</protein>
<dbReference type="Pfam" id="PF02920">
    <property type="entry name" value="Integrase_DNA"/>
    <property type="match status" value="1"/>
</dbReference>
<evidence type="ECO:0000313" key="9">
    <source>
        <dbReference type="EMBL" id="MZL32228.1"/>
    </source>
</evidence>
<dbReference type="Gene3D" id="3.30.160.60">
    <property type="entry name" value="Classic Zinc Finger"/>
    <property type="match status" value="1"/>
</dbReference>
<evidence type="ECO:0000313" key="10">
    <source>
        <dbReference type="Proteomes" id="UP000477285"/>
    </source>
</evidence>
<keyword evidence="3" id="KW-0229">DNA integration</keyword>
<dbReference type="InterPro" id="IPR004107">
    <property type="entry name" value="Integrase_SAM-like_N"/>
</dbReference>
<organism evidence="9 10">
    <name type="scientific">Blautia wexlerae</name>
    <dbReference type="NCBI Taxonomy" id="418240"/>
    <lineage>
        <taxon>Bacteria</taxon>
        <taxon>Bacillati</taxon>
        <taxon>Bacillota</taxon>
        <taxon>Clostridia</taxon>
        <taxon>Lachnospirales</taxon>
        <taxon>Lachnospiraceae</taxon>
        <taxon>Blautia</taxon>
    </lineage>
</organism>
<dbReference type="Proteomes" id="UP000477285">
    <property type="component" value="Unassembled WGS sequence"/>
</dbReference>
<comment type="similarity">
    <text evidence="2">Belongs to the 'phage' integrase family.</text>
</comment>
<dbReference type="Pfam" id="PF00589">
    <property type="entry name" value="Phage_integrase"/>
    <property type="match status" value="1"/>
</dbReference>
<dbReference type="InterPro" id="IPR050090">
    <property type="entry name" value="Tyrosine_recombinase_XerCD"/>
</dbReference>
<comment type="function">
    <text evidence="1">Site-specific tyrosine recombinase, which acts by catalyzing the cutting and rejoining of the recombining DNA molecules.</text>
</comment>
<evidence type="ECO:0000256" key="4">
    <source>
        <dbReference type="ARBA" id="ARBA00023125"/>
    </source>
</evidence>
<dbReference type="Pfam" id="PF14659">
    <property type="entry name" value="Phage_int_SAM_3"/>
    <property type="match status" value="1"/>
</dbReference>
<name>A0A6L8T0M8_9FIRM</name>
<dbReference type="GO" id="GO:0003677">
    <property type="term" value="F:DNA binding"/>
    <property type="evidence" value="ECO:0007669"/>
    <property type="project" value="UniProtKB-UniRule"/>
</dbReference>
<dbReference type="InterPro" id="IPR044068">
    <property type="entry name" value="CB"/>
</dbReference>